<dbReference type="SUPFAM" id="SSF54534">
    <property type="entry name" value="FKBP-like"/>
    <property type="match status" value="1"/>
</dbReference>
<organism evidence="7 8">
    <name type="scientific">Prymnesium parvum</name>
    <name type="common">Toxic golden alga</name>
    <dbReference type="NCBI Taxonomy" id="97485"/>
    <lineage>
        <taxon>Eukaryota</taxon>
        <taxon>Haptista</taxon>
        <taxon>Haptophyta</taxon>
        <taxon>Prymnesiophyceae</taxon>
        <taxon>Prymnesiales</taxon>
        <taxon>Prymnesiaceae</taxon>
        <taxon>Prymnesium</taxon>
    </lineage>
</organism>
<dbReference type="PANTHER" id="PTHR43811">
    <property type="entry name" value="FKBP-TYPE PEPTIDYL-PROLYL CIS-TRANS ISOMERASE FKPA"/>
    <property type="match status" value="1"/>
</dbReference>
<feature type="domain" description="PPIase FKBP-type" evidence="6">
    <location>
        <begin position="122"/>
        <end position="208"/>
    </location>
</feature>
<evidence type="ECO:0000256" key="1">
    <source>
        <dbReference type="ARBA" id="ARBA00000971"/>
    </source>
</evidence>
<proteinExistence type="predicted"/>
<evidence type="ECO:0000256" key="2">
    <source>
        <dbReference type="ARBA" id="ARBA00013194"/>
    </source>
</evidence>
<dbReference type="InterPro" id="IPR001179">
    <property type="entry name" value="PPIase_FKBP_dom"/>
</dbReference>
<dbReference type="InterPro" id="IPR046357">
    <property type="entry name" value="PPIase_dom_sf"/>
</dbReference>
<evidence type="ECO:0000259" key="6">
    <source>
        <dbReference type="PROSITE" id="PS50059"/>
    </source>
</evidence>
<evidence type="ECO:0000256" key="4">
    <source>
        <dbReference type="ARBA" id="ARBA00023235"/>
    </source>
</evidence>
<dbReference type="FunFam" id="3.10.50.40:FF:000006">
    <property type="entry name" value="Peptidyl-prolyl cis-trans isomerase"/>
    <property type="match status" value="1"/>
</dbReference>
<sequence>MLLLLCHPSALISRGPTLPPGTTPHLLTRSLHGGEPCQRISRAALSPTMLEAQSLSRRSAAALAALSAAGATLPAVATEYDGTWTKHEGPFDSAFFKDFTTTPTGFMYKKINSPDDEKPVPFQKVFVHYTGYLMDGTKFDSSYGREPFSFRLGKGKVINGWEATVGGMTVGQKVIVKIPPQYAYGDKQTGPIPPNSDLVFYIELLKLGGIKGDKPRLPIG</sequence>
<dbReference type="PROSITE" id="PS50059">
    <property type="entry name" value="FKBP_PPIASE"/>
    <property type="match status" value="1"/>
</dbReference>
<evidence type="ECO:0000256" key="3">
    <source>
        <dbReference type="ARBA" id="ARBA00023110"/>
    </source>
</evidence>
<dbReference type="PANTHER" id="PTHR43811:SF19">
    <property type="entry name" value="39 KDA FK506-BINDING NUCLEAR PROTEIN"/>
    <property type="match status" value="1"/>
</dbReference>
<dbReference type="Gene3D" id="3.10.50.40">
    <property type="match status" value="1"/>
</dbReference>
<comment type="caution">
    <text evidence="7">The sequence shown here is derived from an EMBL/GenBank/DDBJ whole genome shotgun (WGS) entry which is preliminary data.</text>
</comment>
<evidence type="ECO:0000313" key="8">
    <source>
        <dbReference type="Proteomes" id="UP001515480"/>
    </source>
</evidence>
<dbReference type="GO" id="GO:0003755">
    <property type="term" value="F:peptidyl-prolyl cis-trans isomerase activity"/>
    <property type="evidence" value="ECO:0007669"/>
    <property type="project" value="UniProtKB-KW"/>
</dbReference>
<comment type="catalytic activity">
    <reaction evidence="1 5">
        <text>[protein]-peptidylproline (omega=180) = [protein]-peptidylproline (omega=0)</text>
        <dbReference type="Rhea" id="RHEA:16237"/>
        <dbReference type="Rhea" id="RHEA-COMP:10747"/>
        <dbReference type="Rhea" id="RHEA-COMP:10748"/>
        <dbReference type="ChEBI" id="CHEBI:83833"/>
        <dbReference type="ChEBI" id="CHEBI:83834"/>
        <dbReference type="EC" id="5.2.1.8"/>
    </reaction>
</comment>
<evidence type="ECO:0000256" key="5">
    <source>
        <dbReference type="PROSITE-ProRule" id="PRU00277"/>
    </source>
</evidence>
<dbReference type="Pfam" id="PF00254">
    <property type="entry name" value="FKBP_C"/>
    <property type="match status" value="1"/>
</dbReference>
<keyword evidence="3 5" id="KW-0697">Rotamase</keyword>
<reference evidence="7 8" key="1">
    <citation type="journal article" date="2024" name="Science">
        <title>Giant polyketide synthase enzymes in the biosynthesis of giant marine polyether toxins.</title>
        <authorList>
            <person name="Fallon T.R."/>
            <person name="Shende V.V."/>
            <person name="Wierzbicki I.H."/>
            <person name="Pendleton A.L."/>
            <person name="Watervoot N.F."/>
            <person name="Auber R.P."/>
            <person name="Gonzalez D.J."/>
            <person name="Wisecaver J.H."/>
            <person name="Moore B.S."/>
        </authorList>
    </citation>
    <scope>NUCLEOTIDE SEQUENCE [LARGE SCALE GENOMIC DNA]</scope>
    <source>
        <strain evidence="7 8">12B1</strain>
    </source>
</reference>
<keyword evidence="4 5" id="KW-0413">Isomerase</keyword>
<keyword evidence="8" id="KW-1185">Reference proteome</keyword>
<dbReference type="EMBL" id="JBGBPQ010000018">
    <property type="protein sequence ID" value="KAL1507341.1"/>
    <property type="molecule type" value="Genomic_DNA"/>
</dbReference>
<accession>A0AB34ITH6</accession>
<dbReference type="Proteomes" id="UP001515480">
    <property type="component" value="Unassembled WGS sequence"/>
</dbReference>
<gene>
    <name evidence="7" type="ORF">AB1Y20_008187</name>
</gene>
<dbReference type="EC" id="5.2.1.8" evidence="2 5"/>
<dbReference type="AlphaFoldDB" id="A0AB34ITH6"/>
<evidence type="ECO:0000313" key="7">
    <source>
        <dbReference type="EMBL" id="KAL1507341.1"/>
    </source>
</evidence>
<name>A0AB34ITH6_PRYPA</name>
<protein>
    <recommendedName>
        <fullName evidence="2 5">peptidylprolyl isomerase</fullName>
        <ecNumber evidence="2 5">5.2.1.8</ecNumber>
    </recommendedName>
</protein>